<evidence type="ECO:0000256" key="2">
    <source>
        <dbReference type="ARBA" id="ARBA00023125"/>
    </source>
</evidence>
<dbReference type="EMBL" id="FNHF01000001">
    <property type="protein sequence ID" value="SDL84675.1"/>
    <property type="molecule type" value="Genomic_DNA"/>
</dbReference>
<keyword evidence="1" id="KW-0805">Transcription regulation</keyword>
<dbReference type="SUPFAM" id="SSF64288">
    <property type="entry name" value="Chorismate lyase-like"/>
    <property type="match status" value="1"/>
</dbReference>
<dbReference type="InterPro" id="IPR050679">
    <property type="entry name" value="Bact_HTH_transcr_reg"/>
</dbReference>
<evidence type="ECO:0000256" key="1">
    <source>
        <dbReference type="ARBA" id="ARBA00023015"/>
    </source>
</evidence>
<dbReference type="InterPro" id="IPR036390">
    <property type="entry name" value="WH_DNA-bd_sf"/>
</dbReference>
<dbReference type="GO" id="GO:0003677">
    <property type="term" value="F:DNA binding"/>
    <property type="evidence" value="ECO:0007669"/>
    <property type="project" value="UniProtKB-KW"/>
</dbReference>
<dbReference type="Pfam" id="PF00392">
    <property type="entry name" value="GntR"/>
    <property type="match status" value="1"/>
</dbReference>
<dbReference type="OrthoDB" id="369138at2"/>
<dbReference type="Pfam" id="PF07702">
    <property type="entry name" value="UTRA"/>
    <property type="match status" value="1"/>
</dbReference>
<evidence type="ECO:0000313" key="5">
    <source>
        <dbReference type="EMBL" id="SDL84675.1"/>
    </source>
</evidence>
<dbReference type="Proteomes" id="UP000182347">
    <property type="component" value="Unassembled WGS sequence"/>
</dbReference>
<dbReference type="InterPro" id="IPR011663">
    <property type="entry name" value="UTRA"/>
</dbReference>
<evidence type="ECO:0000313" key="6">
    <source>
        <dbReference type="Proteomes" id="UP000182347"/>
    </source>
</evidence>
<dbReference type="InterPro" id="IPR028978">
    <property type="entry name" value="Chorismate_lyase_/UTRA_dom_sf"/>
</dbReference>
<proteinExistence type="predicted"/>
<keyword evidence="2" id="KW-0238">DNA-binding</keyword>
<dbReference type="PRINTS" id="PR00035">
    <property type="entry name" value="HTHGNTR"/>
</dbReference>
<dbReference type="PANTHER" id="PTHR44846">
    <property type="entry name" value="MANNOSYL-D-GLYCERATE TRANSPORT/METABOLISM SYSTEM REPRESSOR MNGR-RELATED"/>
    <property type="match status" value="1"/>
</dbReference>
<dbReference type="STRING" id="482461.SAMN05216244_0958"/>
<dbReference type="PROSITE" id="PS50949">
    <property type="entry name" value="HTH_GNTR"/>
    <property type="match status" value="1"/>
</dbReference>
<dbReference type="GO" id="GO:0003700">
    <property type="term" value="F:DNA-binding transcription factor activity"/>
    <property type="evidence" value="ECO:0007669"/>
    <property type="project" value="InterPro"/>
</dbReference>
<accession>A0A1G9NFH0</accession>
<dbReference type="InterPro" id="IPR000524">
    <property type="entry name" value="Tscrpt_reg_HTH_GntR"/>
</dbReference>
<reference evidence="6" key="1">
    <citation type="submission" date="2016-10" db="EMBL/GenBank/DDBJ databases">
        <authorList>
            <person name="Varghese N."/>
            <person name="Submissions S."/>
        </authorList>
    </citation>
    <scope>NUCLEOTIDE SEQUENCE [LARGE SCALE GENOMIC DNA]</scope>
    <source>
        <strain evidence="6">CGMCC 1.6199</strain>
    </source>
</reference>
<dbReference type="AlphaFoldDB" id="A0A1G9NFH0"/>
<dbReference type="CDD" id="cd07377">
    <property type="entry name" value="WHTH_GntR"/>
    <property type="match status" value="1"/>
</dbReference>
<dbReference type="GO" id="GO:0045892">
    <property type="term" value="P:negative regulation of DNA-templated transcription"/>
    <property type="evidence" value="ECO:0007669"/>
    <property type="project" value="TreeGrafter"/>
</dbReference>
<dbReference type="SMART" id="SM00866">
    <property type="entry name" value="UTRA"/>
    <property type="match status" value="1"/>
</dbReference>
<dbReference type="InterPro" id="IPR036388">
    <property type="entry name" value="WH-like_DNA-bd_sf"/>
</dbReference>
<protein>
    <submittedName>
        <fullName evidence="5">GntR family transcriptional regulator</fullName>
    </submittedName>
</protein>
<feature type="domain" description="HTH gntR-type" evidence="4">
    <location>
        <begin position="5"/>
        <end position="73"/>
    </location>
</feature>
<name>A0A1G9NFH0_9BACI</name>
<sequence length="242" mass="27778">MNKNLSLHEFIKEELLTSIKTGHYQIGEKIPTEMELCNRFNVSRTTVRTALNQLTQEGYLARHQGRGTYVADQKVKQTLSHTIKRYSDQVAIQGKKPKIMLLGLQVIPADQHLSHSLSISRNDAVQRIERIRLADKDPTQYEVSYIPWSMAPGLTKKHAETSLYAALQEVFGLHIAKTTEQVEITFANERICSHLRCDAGLPLFYIETTAEDKHGNKIEFSRSYFRGDKTNFIIERLYDQNP</sequence>
<keyword evidence="6" id="KW-1185">Reference proteome</keyword>
<dbReference type="FunFam" id="1.10.10.10:FF:000079">
    <property type="entry name" value="GntR family transcriptional regulator"/>
    <property type="match status" value="1"/>
</dbReference>
<evidence type="ECO:0000259" key="4">
    <source>
        <dbReference type="PROSITE" id="PS50949"/>
    </source>
</evidence>
<dbReference type="Gene3D" id="1.10.10.10">
    <property type="entry name" value="Winged helix-like DNA-binding domain superfamily/Winged helix DNA-binding domain"/>
    <property type="match status" value="1"/>
</dbReference>
<dbReference type="RefSeq" id="WP_074597688.1">
    <property type="nucleotide sequence ID" value="NZ_FNHF01000001.1"/>
</dbReference>
<dbReference type="SUPFAM" id="SSF46785">
    <property type="entry name" value="Winged helix' DNA-binding domain"/>
    <property type="match status" value="1"/>
</dbReference>
<keyword evidence="3" id="KW-0804">Transcription</keyword>
<organism evidence="5 6">
    <name type="scientific">Sediminibacillus halophilus</name>
    <dbReference type="NCBI Taxonomy" id="482461"/>
    <lineage>
        <taxon>Bacteria</taxon>
        <taxon>Bacillati</taxon>
        <taxon>Bacillota</taxon>
        <taxon>Bacilli</taxon>
        <taxon>Bacillales</taxon>
        <taxon>Bacillaceae</taxon>
        <taxon>Sediminibacillus</taxon>
    </lineage>
</organism>
<dbReference type="Gene3D" id="3.40.1410.10">
    <property type="entry name" value="Chorismate lyase-like"/>
    <property type="match status" value="1"/>
</dbReference>
<dbReference type="PANTHER" id="PTHR44846:SF1">
    <property type="entry name" value="MANNOSYL-D-GLYCERATE TRANSPORT_METABOLISM SYSTEM REPRESSOR MNGR-RELATED"/>
    <property type="match status" value="1"/>
</dbReference>
<dbReference type="SMART" id="SM00345">
    <property type="entry name" value="HTH_GNTR"/>
    <property type="match status" value="1"/>
</dbReference>
<evidence type="ECO:0000256" key="3">
    <source>
        <dbReference type="ARBA" id="ARBA00023163"/>
    </source>
</evidence>
<gene>
    <name evidence="5" type="ORF">SAMN05216244_0958</name>
</gene>